<name>S4NX82_9NEOP</name>
<proteinExistence type="predicted"/>
<feature type="non-terminal residue" evidence="1">
    <location>
        <position position="71"/>
    </location>
</feature>
<reference evidence="1" key="1">
    <citation type="journal article" date="2013" name="BMC Genomics">
        <title>Unscrambling butterfly oogenesis.</title>
        <authorList>
            <person name="Carter J.M."/>
            <person name="Baker S.C."/>
            <person name="Pink R."/>
            <person name="Carter D.R."/>
            <person name="Collins A."/>
            <person name="Tomlin J."/>
            <person name="Gibbs M."/>
            <person name="Breuker C.J."/>
        </authorList>
    </citation>
    <scope>NUCLEOTIDE SEQUENCE</scope>
    <source>
        <tissue evidence="1">Ovary</tissue>
    </source>
</reference>
<dbReference type="AlphaFoldDB" id="S4NX82"/>
<dbReference type="EMBL" id="GAIX01010861">
    <property type="protein sequence ID" value="JAA81699.1"/>
    <property type="molecule type" value="Transcribed_RNA"/>
</dbReference>
<protein>
    <submittedName>
        <fullName evidence="1">Uncharacterized protein</fullName>
    </submittedName>
</protein>
<accession>S4NX82</accession>
<sequence length="71" mass="7454">MSVSCSLSERVSSSTINSILTSSFPVSASRRRFFFSSKAARLGLVGPLVTFDFSTTTTSSSSSIEMSTSSG</sequence>
<organism evidence="1">
    <name type="scientific">Pararge aegeria</name>
    <name type="common">speckled wood butterfly</name>
    <dbReference type="NCBI Taxonomy" id="116150"/>
    <lineage>
        <taxon>Eukaryota</taxon>
        <taxon>Metazoa</taxon>
        <taxon>Ecdysozoa</taxon>
        <taxon>Arthropoda</taxon>
        <taxon>Hexapoda</taxon>
        <taxon>Insecta</taxon>
        <taxon>Pterygota</taxon>
        <taxon>Neoptera</taxon>
        <taxon>Endopterygota</taxon>
        <taxon>Lepidoptera</taxon>
        <taxon>Glossata</taxon>
        <taxon>Ditrysia</taxon>
        <taxon>Papilionoidea</taxon>
        <taxon>Nymphalidae</taxon>
        <taxon>Satyrinae</taxon>
        <taxon>Satyrini</taxon>
        <taxon>Parargina</taxon>
        <taxon>Pararge</taxon>
    </lineage>
</organism>
<reference evidence="1" key="2">
    <citation type="submission" date="2013-05" db="EMBL/GenBank/DDBJ databases">
        <authorList>
            <person name="Carter J.-M."/>
            <person name="Baker S.C."/>
            <person name="Pink R."/>
            <person name="Carter D.R.F."/>
            <person name="Collins A."/>
            <person name="Tomlin J."/>
            <person name="Gibbs M."/>
            <person name="Breuker C.J."/>
        </authorList>
    </citation>
    <scope>NUCLEOTIDE SEQUENCE</scope>
    <source>
        <tissue evidence="1">Ovary</tissue>
    </source>
</reference>
<evidence type="ECO:0000313" key="1">
    <source>
        <dbReference type="EMBL" id="JAA81699.1"/>
    </source>
</evidence>